<protein>
    <submittedName>
        <fullName evidence="2">Uncharacterized protein</fullName>
    </submittedName>
</protein>
<organism evidence="2 3">
    <name type="scientific">Ephemerocybe angulata</name>
    <dbReference type="NCBI Taxonomy" id="980116"/>
    <lineage>
        <taxon>Eukaryota</taxon>
        <taxon>Fungi</taxon>
        <taxon>Dikarya</taxon>
        <taxon>Basidiomycota</taxon>
        <taxon>Agaricomycotina</taxon>
        <taxon>Agaricomycetes</taxon>
        <taxon>Agaricomycetidae</taxon>
        <taxon>Agaricales</taxon>
        <taxon>Agaricineae</taxon>
        <taxon>Psathyrellaceae</taxon>
        <taxon>Ephemerocybe</taxon>
    </lineage>
</organism>
<name>A0A8H6M1I1_9AGAR</name>
<comment type="caution">
    <text evidence="2">The sequence shown here is derived from an EMBL/GenBank/DDBJ whole genome shotgun (WGS) entry which is preliminary data.</text>
</comment>
<evidence type="ECO:0000313" key="3">
    <source>
        <dbReference type="Proteomes" id="UP000521943"/>
    </source>
</evidence>
<sequence length="213" mass="23457">MRRVQLIDALSSQESTFEVNGVLGALAESGNGRLDSTGTPQLNRNTQTLGTRRRGLKNPDRGGSDGSDKERGTGDKVRGDRDSSIATGFARAEVRRGSEGWYKDIYKMLSVRRPGGDVMTSRCRVDPRSLSTAARDDEEGCVSLRRVTTARRSPRYNLRVQEFIQGFGISVREARKKGDDRLVLVPLAQETARFCAKTPVFGHGRIISPQATD</sequence>
<feature type="compositionally biased region" description="Polar residues" evidence="1">
    <location>
        <begin position="34"/>
        <end position="50"/>
    </location>
</feature>
<reference evidence="2 3" key="1">
    <citation type="submission" date="2020-07" db="EMBL/GenBank/DDBJ databases">
        <title>Comparative genomics of pyrophilous fungi reveals a link between fire events and developmental genes.</title>
        <authorList>
            <consortium name="DOE Joint Genome Institute"/>
            <person name="Steindorff A.S."/>
            <person name="Carver A."/>
            <person name="Calhoun S."/>
            <person name="Stillman K."/>
            <person name="Liu H."/>
            <person name="Lipzen A."/>
            <person name="Pangilinan J."/>
            <person name="Labutti K."/>
            <person name="Bruns T.D."/>
            <person name="Grigoriev I.V."/>
        </authorList>
    </citation>
    <scope>NUCLEOTIDE SEQUENCE [LARGE SCALE GENOMIC DNA]</scope>
    <source>
        <strain evidence="2 3">CBS 144469</strain>
    </source>
</reference>
<evidence type="ECO:0000256" key="1">
    <source>
        <dbReference type="SAM" id="MobiDB-lite"/>
    </source>
</evidence>
<gene>
    <name evidence="2" type="ORF">DFP72DRAFT_1048065</name>
</gene>
<accession>A0A8H6M1I1</accession>
<dbReference type="AlphaFoldDB" id="A0A8H6M1I1"/>
<feature type="compositionally biased region" description="Basic and acidic residues" evidence="1">
    <location>
        <begin position="57"/>
        <end position="83"/>
    </location>
</feature>
<evidence type="ECO:0000313" key="2">
    <source>
        <dbReference type="EMBL" id="KAF6750950.1"/>
    </source>
</evidence>
<keyword evidence="3" id="KW-1185">Reference proteome</keyword>
<feature type="region of interest" description="Disordered" evidence="1">
    <location>
        <begin position="29"/>
        <end position="83"/>
    </location>
</feature>
<dbReference type="EMBL" id="JACGCI010000053">
    <property type="protein sequence ID" value="KAF6750950.1"/>
    <property type="molecule type" value="Genomic_DNA"/>
</dbReference>
<proteinExistence type="predicted"/>
<dbReference type="Proteomes" id="UP000521943">
    <property type="component" value="Unassembled WGS sequence"/>
</dbReference>